<organism evidence="1 2">
    <name type="scientific">Paenibacillus lutrae</name>
    <dbReference type="NCBI Taxonomy" id="2078573"/>
    <lineage>
        <taxon>Bacteria</taxon>
        <taxon>Bacillati</taxon>
        <taxon>Bacillota</taxon>
        <taxon>Bacilli</taxon>
        <taxon>Bacillales</taxon>
        <taxon>Paenibacillaceae</taxon>
        <taxon>Paenibacillus</taxon>
    </lineage>
</organism>
<gene>
    <name evidence="1" type="ORF">EDM21_08230</name>
</gene>
<evidence type="ECO:0000313" key="2">
    <source>
        <dbReference type="Proteomes" id="UP000490800"/>
    </source>
</evidence>
<keyword evidence="2" id="KW-1185">Reference proteome</keyword>
<evidence type="ECO:0000313" key="1">
    <source>
        <dbReference type="EMBL" id="MVO99515.1"/>
    </source>
</evidence>
<dbReference type="InterPro" id="IPR049253">
    <property type="entry name" value="DUF6886"/>
</dbReference>
<dbReference type="AlphaFoldDB" id="A0A7X3FH15"/>
<protein>
    <submittedName>
        <fullName evidence="1">Uncharacterized protein</fullName>
    </submittedName>
</protein>
<reference evidence="1 2" key="1">
    <citation type="journal article" date="2019" name="Microorganisms">
        <title>Paenibacillus lutrae sp. nov., A Chitinolytic Species Isolated from A River Otter in Castril Natural Park, Granada, Spain.</title>
        <authorList>
            <person name="Rodriguez M."/>
            <person name="Reina J.C."/>
            <person name="Bejar V."/>
            <person name="Llamas I."/>
        </authorList>
    </citation>
    <scope>NUCLEOTIDE SEQUENCE [LARGE SCALE GENOMIC DNA]</scope>
    <source>
        <strain evidence="1 2">N10</strain>
    </source>
</reference>
<sequence>MNLYHYSSEPIRDLIDKLADLNIEIRLTPNLHPLKEAILNSTLDDFGMHRFHLARPLHRKTN</sequence>
<dbReference type="Pfam" id="PF21820">
    <property type="entry name" value="DUF6886"/>
    <property type="match status" value="1"/>
</dbReference>
<dbReference type="RefSeq" id="WP_157334515.1">
    <property type="nucleotide sequence ID" value="NZ_RHLK01000003.1"/>
</dbReference>
<dbReference type="Proteomes" id="UP000490800">
    <property type="component" value="Unassembled WGS sequence"/>
</dbReference>
<dbReference type="OrthoDB" id="156685at2"/>
<dbReference type="EMBL" id="RHLK01000003">
    <property type="protein sequence ID" value="MVO99515.1"/>
    <property type="molecule type" value="Genomic_DNA"/>
</dbReference>
<proteinExistence type="predicted"/>
<comment type="caution">
    <text evidence="1">The sequence shown here is derived from an EMBL/GenBank/DDBJ whole genome shotgun (WGS) entry which is preliminary data.</text>
</comment>
<name>A0A7X3FH15_9BACL</name>
<accession>A0A7X3FH15</accession>